<dbReference type="InterPro" id="IPR036259">
    <property type="entry name" value="MFS_trans_sf"/>
</dbReference>
<feature type="transmembrane region" description="Helical" evidence="8">
    <location>
        <begin position="111"/>
        <end position="131"/>
    </location>
</feature>
<dbReference type="RefSeq" id="XP_020908657.2">
    <property type="nucleotide sequence ID" value="XM_021052998.2"/>
</dbReference>
<dbReference type="Pfam" id="PF00854">
    <property type="entry name" value="PTR2"/>
    <property type="match status" value="1"/>
</dbReference>
<keyword evidence="6 8" id="KW-0472">Membrane</keyword>
<organism evidence="9 10">
    <name type="scientific">Exaiptasia diaphana</name>
    <name type="common">Tropical sea anemone</name>
    <name type="synonym">Aiptasia pulchella</name>
    <dbReference type="NCBI Taxonomy" id="2652724"/>
    <lineage>
        <taxon>Eukaryota</taxon>
        <taxon>Metazoa</taxon>
        <taxon>Cnidaria</taxon>
        <taxon>Anthozoa</taxon>
        <taxon>Hexacorallia</taxon>
        <taxon>Actiniaria</taxon>
        <taxon>Aiptasiidae</taxon>
        <taxon>Exaiptasia</taxon>
    </lineage>
</organism>
<dbReference type="GO" id="GO:0016020">
    <property type="term" value="C:membrane"/>
    <property type="evidence" value="ECO:0007669"/>
    <property type="project" value="UniProtKB-SubCell"/>
</dbReference>
<dbReference type="InterPro" id="IPR005279">
    <property type="entry name" value="Dipep/tripep_permease"/>
</dbReference>
<evidence type="ECO:0000256" key="4">
    <source>
        <dbReference type="ARBA" id="ARBA00022856"/>
    </source>
</evidence>
<evidence type="ECO:0000313" key="9">
    <source>
        <dbReference type="EnsemblMetazoa" id="XP_020908657.2"/>
    </source>
</evidence>
<evidence type="ECO:0000256" key="3">
    <source>
        <dbReference type="ARBA" id="ARBA00022692"/>
    </source>
</evidence>
<evidence type="ECO:0000256" key="8">
    <source>
        <dbReference type="SAM" id="Phobius"/>
    </source>
</evidence>
<comment type="subcellular location">
    <subcellularLocation>
        <location evidence="1 7">Membrane</location>
        <topology evidence="1 7">Multi-pass membrane protein</topology>
    </subcellularLocation>
</comment>
<evidence type="ECO:0000256" key="1">
    <source>
        <dbReference type="ARBA" id="ARBA00004141"/>
    </source>
</evidence>
<proteinExistence type="inferred from homology"/>
<keyword evidence="4" id="KW-0571">Peptide transport</keyword>
<evidence type="ECO:0000313" key="10">
    <source>
        <dbReference type="Proteomes" id="UP000887567"/>
    </source>
</evidence>
<accession>A0A913XRS1</accession>
<dbReference type="PANTHER" id="PTHR11654">
    <property type="entry name" value="OLIGOPEPTIDE TRANSPORTER-RELATED"/>
    <property type="match status" value="1"/>
</dbReference>
<dbReference type="InterPro" id="IPR000109">
    <property type="entry name" value="POT_fam"/>
</dbReference>
<reference evidence="9" key="1">
    <citation type="submission" date="2022-11" db="UniProtKB">
        <authorList>
            <consortium name="EnsemblMetazoa"/>
        </authorList>
    </citation>
    <scope>IDENTIFICATION</scope>
</reference>
<dbReference type="SUPFAM" id="SSF103473">
    <property type="entry name" value="MFS general substrate transporter"/>
    <property type="match status" value="1"/>
</dbReference>
<feature type="transmembrane region" description="Helical" evidence="8">
    <location>
        <begin position="179"/>
        <end position="196"/>
    </location>
</feature>
<dbReference type="Gene3D" id="1.20.1250.20">
    <property type="entry name" value="MFS general substrate transporter like domains"/>
    <property type="match status" value="1"/>
</dbReference>
<evidence type="ECO:0000256" key="7">
    <source>
        <dbReference type="RuleBase" id="RU003755"/>
    </source>
</evidence>
<feature type="transmembrane region" description="Helical" evidence="8">
    <location>
        <begin position="252"/>
        <end position="273"/>
    </location>
</feature>
<dbReference type="GO" id="GO:0006857">
    <property type="term" value="P:oligopeptide transport"/>
    <property type="evidence" value="ECO:0007669"/>
    <property type="project" value="InterPro"/>
</dbReference>
<evidence type="ECO:0008006" key="11">
    <source>
        <dbReference type="Google" id="ProtNLM"/>
    </source>
</evidence>
<dbReference type="InterPro" id="IPR018456">
    <property type="entry name" value="PTR2_symporter_CS"/>
</dbReference>
<feature type="transmembrane region" description="Helical" evidence="8">
    <location>
        <begin position="227"/>
        <end position="246"/>
    </location>
</feature>
<dbReference type="NCBIfam" id="TIGR00924">
    <property type="entry name" value="yjdL_sub1_fam"/>
    <property type="match status" value="1"/>
</dbReference>
<feature type="transmembrane region" description="Helical" evidence="8">
    <location>
        <begin position="152"/>
        <end position="173"/>
    </location>
</feature>
<dbReference type="CDD" id="cd17346">
    <property type="entry name" value="MFS_DtpA_like"/>
    <property type="match status" value="1"/>
</dbReference>
<feature type="transmembrane region" description="Helical" evidence="8">
    <location>
        <begin position="280"/>
        <end position="297"/>
    </location>
</feature>
<dbReference type="Proteomes" id="UP000887567">
    <property type="component" value="Unplaced"/>
</dbReference>
<protein>
    <recommendedName>
        <fullName evidence="11">MFS transporter</fullName>
    </recommendedName>
</protein>
<dbReference type="GeneID" id="110246634"/>
<dbReference type="AlphaFoldDB" id="A0A913XRS1"/>
<evidence type="ECO:0000256" key="6">
    <source>
        <dbReference type="ARBA" id="ARBA00023136"/>
    </source>
</evidence>
<dbReference type="EnsemblMetazoa" id="XM_021052998.2">
    <property type="protein sequence ID" value="XP_020908657.2"/>
    <property type="gene ID" value="LOC110246634"/>
</dbReference>
<dbReference type="OrthoDB" id="205993at2759"/>
<dbReference type="KEGG" id="epa:110246634"/>
<evidence type="ECO:0000256" key="2">
    <source>
        <dbReference type="ARBA" id="ARBA00005982"/>
    </source>
</evidence>
<evidence type="ECO:0000256" key="5">
    <source>
        <dbReference type="ARBA" id="ARBA00022989"/>
    </source>
</evidence>
<sequence length="323" mass="36014">METTLPNGDRPELPQLFGHPKGMFYLFFAELWERFSFYGMRALLVLYMTTKLLYSDEMSLGVYAAYGSLVYATPIIGGMLADRILGYRKSIIIGGILMAIGHGFMTIENSFFFYTSLAIIIVGNGFFKPNISSLVGAIYTGQDEKRESGFTIFYLGVNLGGMLAPLLCAWLGMKYGWHYGFGLAGLGMVLGIIFFLRGMKSGLFGEHGKLPEEQEKVLPAVYRKKEFTVILLALISVPLFAGIIYFHQYEHWLVLVVTLAVALVLIKILSGVSKMERDRLMVVVYFTILATLFWAIFEQAGSSLTLFADRNVNLVALNAAQTN</sequence>
<keyword evidence="7" id="KW-0813">Transport</keyword>
<keyword evidence="5 8" id="KW-1133">Transmembrane helix</keyword>
<dbReference type="GO" id="GO:1904680">
    <property type="term" value="F:peptide transmembrane transporter activity"/>
    <property type="evidence" value="ECO:0007669"/>
    <property type="project" value="InterPro"/>
</dbReference>
<dbReference type="PROSITE" id="PS01023">
    <property type="entry name" value="PTR2_2"/>
    <property type="match status" value="1"/>
</dbReference>
<keyword evidence="3 7" id="KW-0812">Transmembrane</keyword>
<comment type="similarity">
    <text evidence="2 7">Belongs to the major facilitator superfamily. Proton-dependent oligopeptide transporter (POT/PTR) (TC 2.A.17) family.</text>
</comment>
<keyword evidence="4" id="KW-0653">Protein transport</keyword>
<feature type="transmembrane region" description="Helical" evidence="8">
    <location>
        <begin position="60"/>
        <end position="80"/>
    </location>
</feature>
<keyword evidence="10" id="KW-1185">Reference proteome</keyword>
<name>A0A913XRS1_EXADI</name>
<feature type="transmembrane region" description="Helical" evidence="8">
    <location>
        <begin position="87"/>
        <end position="105"/>
    </location>
</feature>